<feature type="compositionally biased region" description="Basic and acidic residues" evidence="1">
    <location>
        <begin position="9"/>
        <end position="18"/>
    </location>
</feature>
<feature type="region of interest" description="Disordered" evidence="1">
    <location>
        <begin position="134"/>
        <end position="183"/>
    </location>
</feature>
<accession>A0AAJ0A4Z6</accession>
<proteinExistence type="predicted"/>
<dbReference type="AlphaFoldDB" id="A0AAJ0A4Z6"/>
<name>A0AAJ0A4Z6_9PEZI</name>
<comment type="caution">
    <text evidence="2">The sequence shown here is derived from an EMBL/GenBank/DDBJ whole genome shotgun (WGS) entry which is preliminary data.</text>
</comment>
<evidence type="ECO:0000313" key="3">
    <source>
        <dbReference type="Proteomes" id="UP001224890"/>
    </source>
</evidence>
<feature type="region of interest" description="Disordered" evidence="1">
    <location>
        <begin position="1"/>
        <end position="29"/>
    </location>
</feature>
<protein>
    <submittedName>
        <fullName evidence="2">Uncharacterized protein</fullName>
    </submittedName>
</protein>
<evidence type="ECO:0000313" key="2">
    <source>
        <dbReference type="EMBL" id="KAK1656601.1"/>
    </source>
</evidence>
<sequence>MTGGSPPKTEVEAREKRAKDKVRKSGTSAQGKALRLGEFADVFSAVVYYNPTYRWLDGAIHVPEGQDIPDVNAFLAQILNDSACNGPQHGPRRAQTCSQSAQNAQAGDTSVRDNMTAETGSMDIDAAAEANVLQNNSDDGNGARYTDASPISHGGNSQVAKDTGNGRQLRHRLPDGPALRDTGGRVVKQEMPDGAVADGAGEADTSGDARDISMHGPFDSVVGNKAQNGQSGDVSEWETVNSQYAEAPTARVTRRGLTRLQAVRVQRVLQQISLHMRLASRQERMPPHRMVHQDRWRGPGERCIGEFVVLKWGTTGNHGNVIMSPECILPRAEVFGNVYESMNAP</sequence>
<keyword evidence="3" id="KW-1185">Reference proteome</keyword>
<dbReference type="EMBL" id="JAHMHR010000143">
    <property type="protein sequence ID" value="KAK1656601.1"/>
    <property type="molecule type" value="Genomic_DNA"/>
</dbReference>
<dbReference type="GeneID" id="85464859"/>
<reference evidence="2" key="1">
    <citation type="submission" date="2021-06" db="EMBL/GenBank/DDBJ databases">
        <title>Comparative genomics, transcriptomics and evolutionary studies reveal genomic signatures of adaptation to plant cell wall in hemibiotrophic fungi.</title>
        <authorList>
            <consortium name="DOE Joint Genome Institute"/>
            <person name="Baroncelli R."/>
            <person name="Diaz J.F."/>
            <person name="Benocci T."/>
            <person name="Peng M."/>
            <person name="Battaglia E."/>
            <person name="Haridas S."/>
            <person name="Andreopoulos W."/>
            <person name="Labutti K."/>
            <person name="Pangilinan J."/>
            <person name="Floch G.L."/>
            <person name="Makela M.R."/>
            <person name="Henrissat B."/>
            <person name="Grigoriev I.V."/>
            <person name="Crouch J.A."/>
            <person name="De Vries R.P."/>
            <person name="Sukno S.A."/>
            <person name="Thon M.R."/>
        </authorList>
    </citation>
    <scope>NUCLEOTIDE SEQUENCE</scope>
    <source>
        <strain evidence="2">CBS 193.32</strain>
    </source>
</reference>
<dbReference type="RefSeq" id="XP_060421365.1">
    <property type="nucleotide sequence ID" value="XM_060580333.1"/>
</dbReference>
<dbReference type="Proteomes" id="UP001224890">
    <property type="component" value="Unassembled WGS sequence"/>
</dbReference>
<evidence type="ECO:0000256" key="1">
    <source>
        <dbReference type="SAM" id="MobiDB-lite"/>
    </source>
</evidence>
<organism evidence="2 3">
    <name type="scientific">Colletotrichum godetiae</name>
    <dbReference type="NCBI Taxonomy" id="1209918"/>
    <lineage>
        <taxon>Eukaryota</taxon>
        <taxon>Fungi</taxon>
        <taxon>Dikarya</taxon>
        <taxon>Ascomycota</taxon>
        <taxon>Pezizomycotina</taxon>
        <taxon>Sordariomycetes</taxon>
        <taxon>Hypocreomycetidae</taxon>
        <taxon>Glomerellales</taxon>
        <taxon>Glomerellaceae</taxon>
        <taxon>Colletotrichum</taxon>
        <taxon>Colletotrichum acutatum species complex</taxon>
    </lineage>
</organism>
<gene>
    <name evidence="2" type="ORF">BDP55DRAFT_735570</name>
</gene>